<reference evidence="1 2" key="1">
    <citation type="submission" date="2013-11" db="EMBL/GenBank/DDBJ databases">
        <title>The Genome Sequence of Phytophthora parasitica CJ01A1.</title>
        <authorList>
            <consortium name="The Broad Institute Genomics Platform"/>
            <person name="Russ C."/>
            <person name="Tyler B."/>
            <person name="Panabieres F."/>
            <person name="Shan W."/>
            <person name="Tripathy S."/>
            <person name="Grunwald N."/>
            <person name="Machado M."/>
            <person name="Johnson C.S."/>
            <person name="Walker B."/>
            <person name="Young S.K."/>
            <person name="Zeng Q."/>
            <person name="Gargeya S."/>
            <person name="Fitzgerald M."/>
            <person name="Haas B."/>
            <person name="Abouelleil A."/>
            <person name="Allen A.W."/>
            <person name="Alvarado L."/>
            <person name="Arachchi H.M."/>
            <person name="Berlin A.M."/>
            <person name="Chapman S.B."/>
            <person name="Gainer-Dewar J."/>
            <person name="Goldberg J."/>
            <person name="Griggs A."/>
            <person name="Gujja S."/>
            <person name="Hansen M."/>
            <person name="Howarth C."/>
            <person name="Imamovic A."/>
            <person name="Ireland A."/>
            <person name="Larimer J."/>
            <person name="McCowan C."/>
            <person name="Murphy C."/>
            <person name="Pearson M."/>
            <person name="Poon T.W."/>
            <person name="Priest M."/>
            <person name="Roberts A."/>
            <person name="Saif S."/>
            <person name="Shea T."/>
            <person name="Sisk P."/>
            <person name="Sykes S."/>
            <person name="Wortman J."/>
            <person name="Nusbaum C."/>
            <person name="Birren B."/>
        </authorList>
    </citation>
    <scope>NUCLEOTIDE SEQUENCE [LARGE SCALE GENOMIC DNA]</scope>
    <source>
        <strain evidence="1 2">CJ01A1</strain>
    </source>
</reference>
<protein>
    <submittedName>
        <fullName evidence="1">Uncharacterized protein</fullName>
    </submittedName>
</protein>
<proteinExistence type="predicted"/>
<evidence type="ECO:0000313" key="2">
    <source>
        <dbReference type="Proteomes" id="UP000018958"/>
    </source>
</evidence>
<comment type="caution">
    <text evidence="1">The sequence shown here is derived from an EMBL/GenBank/DDBJ whole genome shotgun (WGS) entry which is preliminary data.</text>
</comment>
<dbReference type="EMBL" id="ANIX01004004">
    <property type="protein sequence ID" value="ETP02829.1"/>
    <property type="molecule type" value="Genomic_DNA"/>
</dbReference>
<gene>
    <name evidence="1" type="ORF">F441_20156</name>
</gene>
<organism evidence="1 2">
    <name type="scientific">Phytophthora nicotianae CJ01A1</name>
    <dbReference type="NCBI Taxonomy" id="1317063"/>
    <lineage>
        <taxon>Eukaryota</taxon>
        <taxon>Sar</taxon>
        <taxon>Stramenopiles</taxon>
        <taxon>Oomycota</taxon>
        <taxon>Peronosporomycetes</taxon>
        <taxon>Peronosporales</taxon>
        <taxon>Peronosporaceae</taxon>
        <taxon>Phytophthora</taxon>
    </lineage>
</organism>
<sequence>MRRKYLAGRFRVGHKTISSTMEPTNSVRINQLEMPLQQPDLMLAIVLLFHIATLRQLFRQCYPEHQCSLTIAACSEYVPETINHTKHFIHFLFLQRSSFCDVLPECVPSARAS</sequence>
<evidence type="ECO:0000313" key="1">
    <source>
        <dbReference type="EMBL" id="ETP02829.1"/>
    </source>
</evidence>
<dbReference type="AlphaFoldDB" id="W2VZN4"/>
<accession>W2VZN4</accession>
<name>W2VZN4_PHYNI</name>
<dbReference type="Proteomes" id="UP000018958">
    <property type="component" value="Unassembled WGS sequence"/>
</dbReference>